<proteinExistence type="predicted"/>
<gene>
    <name evidence="2" type="ORF">RFI_14178</name>
</gene>
<accession>X6N9N9</accession>
<name>X6N9N9_RETFI</name>
<comment type="caution">
    <text evidence="2">The sequence shown here is derived from an EMBL/GenBank/DDBJ whole genome shotgun (WGS) entry which is preliminary data.</text>
</comment>
<protein>
    <submittedName>
        <fullName evidence="2">Uncharacterized protein</fullName>
    </submittedName>
</protein>
<sequence length="179" mass="20644">MTLSFFTDTKLEDFDMGYDATDTSEIQSTFRAPVHSLSPAKSLKNVSCIRTKIGQLEQKTHRQELAFENYEKFEPFKMTMEKYSDKKAFDLKKMIESVVEINKKTMKQFENEIEAVRNEHAKVGNDIRNLQGQLTYVTECVAQLQTQVFGNYGNLDDSKLFHKESSKYGILSANEQLKS</sequence>
<organism evidence="2 3">
    <name type="scientific">Reticulomyxa filosa</name>
    <dbReference type="NCBI Taxonomy" id="46433"/>
    <lineage>
        <taxon>Eukaryota</taxon>
        <taxon>Sar</taxon>
        <taxon>Rhizaria</taxon>
        <taxon>Retaria</taxon>
        <taxon>Foraminifera</taxon>
        <taxon>Monothalamids</taxon>
        <taxon>Reticulomyxidae</taxon>
        <taxon>Reticulomyxa</taxon>
    </lineage>
</organism>
<dbReference type="Proteomes" id="UP000023152">
    <property type="component" value="Unassembled WGS sequence"/>
</dbReference>
<keyword evidence="1" id="KW-0175">Coiled coil</keyword>
<keyword evidence="3" id="KW-1185">Reference proteome</keyword>
<dbReference type="AlphaFoldDB" id="X6N9N9"/>
<feature type="coiled-coil region" evidence="1">
    <location>
        <begin position="99"/>
        <end position="133"/>
    </location>
</feature>
<dbReference type="EMBL" id="ASPP01010304">
    <property type="protein sequence ID" value="ETO23005.1"/>
    <property type="molecule type" value="Genomic_DNA"/>
</dbReference>
<evidence type="ECO:0000313" key="3">
    <source>
        <dbReference type="Proteomes" id="UP000023152"/>
    </source>
</evidence>
<evidence type="ECO:0000313" key="2">
    <source>
        <dbReference type="EMBL" id="ETO23005.1"/>
    </source>
</evidence>
<evidence type="ECO:0000256" key="1">
    <source>
        <dbReference type="SAM" id="Coils"/>
    </source>
</evidence>
<reference evidence="2 3" key="1">
    <citation type="journal article" date="2013" name="Curr. Biol.">
        <title>The Genome of the Foraminiferan Reticulomyxa filosa.</title>
        <authorList>
            <person name="Glockner G."/>
            <person name="Hulsmann N."/>
            <person name="Schleicher M."/>
            <person name="Noegel A.A."/>
            <person name="Eichinger L."/>
            <person name="Gallinger C."/>
            <person name="Pawlowski J."/>
            <person name="Sierra R."/>
            <person name="Euteneuer U."/>
            <person name="Pillet L."/>
            <person name="Moustafa A."/>
            <person name="Platzer M."/>
            <person name="Groth M."/>
            <person name="Szafranski K."/>
            <person name="Schliwa M."/>
        </authorList>
    </citation>
    <scope>NUCLEOTIDE SEQUENCE [LARGE SCALE GENOMIC DNA]</scope>
</reference>